<reference evidence="1" key="1">
    <citation type="submission" date="2018-02" db="EMBL/GenBank/DDBJ databases">
        <title>Rhizophora mucronata_Transcriptome.</title>
        <authorList>
            <person name="Meera S.P."/>
            <person name="Sreeshan A."/>
            <person name="Augustine A."/>
        </authorList>
    </citation>
    <scope>NUCLEOTIDE SEQUENCE</scope>
    <source>
        <tissue evidence="1">Leaf</tissue>
    </source>
</reference>
<name>A0A2P2N1E2_RHIMU</name>
<dbReference type="AlphaFoldDB" id="A0A2P2N1E2"/>
<dbReference type="EMBL" id="GGEC01055772">
    <property type="protein sequence ID" value="MBX36256.1"/>
    <property type="molecule type" value="Transcribed_RNA"/>
</dbReference>
<accession>A0A2P2N1E2</accession>
<organism evidence="1">
    <name type="scientific">Rhizophora mucronata</name>
    <name type="common">Asiatic mangrove</name>
    <dbReference type="NCBI Taxonomy" id="61149"/>
    <lineage>
        <taxon>Eukaryota</taxon>
        <taxon>Viridiplantae</taxon>
        <taxon>Streptophyta</taxon>
        <taxon>Embryophyta</taxon>
        <taxon>Tracheophyta</taxon>
        <taxon>Spermatophyta</taxon>
        <taxon>Magnoliopsida</taxon>
        <taxon>eudicotyledons</taxon>
        <taxon>Gunneridae</taxon>
        <taxon>Pentapetalae</taxon>
        <taxon>rosids</taxon>
        <taxon>fabids</taxon>
        <taxon>Malpighiales</taxon>
        <taxon>Rhizophoraceae</taxon>
        <taxon>Rhizophora</taxon>
    </lineage>
</organism>
<proteinExistence type="predicted"/>
<protein>
    <submittedName>
        <fullName evidence="1">Uncharacterized protein</fullName>
    </submittedName>
</protein>
<sequence length="41" mass="4715">MKCLHQPCITKSSYCCKNNFSGHYTVSRCCVESGRRRMSVL</sequence>
<evidence type="ECO:0000313" key="1">
    <source>
        <dbReference type="EMBL" id="MBX36256.1"/>
    </source>
</evidence>